<feature type="transmembrane region" description="Helical" evidence="2">
    <location>
        <begin position="52"/>
        <end position="71"/>
    </location>
</feature>
<keyword evidence="2" id="KW-1133">Transmembrane helix</keyword>
<dbReference type="Proteomes" id="UP000730161">
    <property type="component" value="Unassembled WGS sequence"/>
</dbReference>
<sequence>MKDPQNLRVNSEDSQEELPESKEPAEKKAVKKDPQQKRLEKKEQHIKRVKRTLIACIMGFFAGGLSFLLGGVPDATGIQPNTFLAVLLLMAGIVFQKHIFMLIGIDLTELGKKDWFYQGFMTFALWLITWTILLTTSIL</sequence>
<dbReference type="EMBL" id="JWHL01000002">
    <property type="protein sequence ID" value="MBR1368387.1"/>
    <property type="molecule type" value="Genomic_DNA"/>
</dbReference>
<reference evidence="3" key="1">
    <citation type="submission" date="2014-12" db="EMBL/GenBank/DDBJ databases">
        <authorList>
            <person name="Huang H.-H."/>
            <person name="Chen S.-C."/>
            <person name="Lai M.-C."/>
        </authorList>
    </citation>
    <scope>NUCLEOTIDE SEQUENCE</scope>
    <source>
        <strain evidence="3">K1F9705b</strain>
    </source>
</reference>
<feature type="transmembrane region" description="Helical" evidence="2">
    <location>
        <begin position="83"/>
        <end position="103"/>
    </location>
</feature>
<keyword evidence="4" id="KW-1185">Reference proteome</keyword>
<protein>
    <submittedName>
        <fullName evidence="3">Uncharacterized protein</fullName>
    </submittedName>
</protein>
<comment type="caution">
    <text evidence="3">The sequence shown here is derived from an EMBL/GenBank/DDBJ whole genome shotgun (WGS) entry which is preliminary data.</text>
</comment>
<dbReference type="InterPro" id="IPR043941">
    <property type="entry name" value="EMC6-arch"/>
</dbReference>
<dbReference type="AlphaFoldDB" id="A0A8J7W8L2"/>
<evidence type="ECO:0000313" key="3">
    <source>
        <dbReference type="EMBL" id="MBR1368387.1"/>
    </source>
</evidence>
<accession>A0A8J7W8L2</accession>
<dbReference type="Pfam" id="PF19094">
    <property type="entry name" value="EMC6_arch"/>
    <property type="match status" value="1"/>
</dbReference>
<feature type="transmembrane region" description="Helical" evidence="2">
    <location>
        <begin position="115"/>
        <end position="138"/>
    </location>
</feature>
<keyword evidence="2" id="KW-0812">Transmembrane</keyword>
<keyword evidence="2" id="KW-0472">Membrane</keyword>
<evidence type="ECO:0000256" key="1">
    <source>
        <dbReference type="SAM" id="MobiDB-lite"/>
    </source>
</evidence>
<proteinExistence type="predicted"/>
<name>A0A8J7W8L2_9EURY</name>
<feature type="region of interest" description="Disordered" evidence="1">
    <location>
        <begin position="1"/>
        <end position="43"/>
    </location>
</feature>
<gene>
    <name evidence="3" type="ORF">RJ53_02280</name>
</gene>
<dbReference type="RefSeq" id="WP_211529997.1">
    <property type="nucleotide sequence ID" value="NZ_JWHL01000002.1"/>
</dbReference>
<feature type="compositionally biased region" description="Basic and acidic residues" evidence="1">
    <location>
        <begin position="19"/>
        <end position="43"/>
    </location>
</feature>
<dbReference type="OrthoDB" id="50040at2157"/>
<organism evidence="3 4">
    <name type="scientific">Methanocalculus chunghsingensis</name>
    <dbReference type="NCBI Taxonomy" id="156457"/>
    <lineage>
        <taxon>Archaea</taxon>
        <taxon>Methanobacteriati</taxon>
        <taxon>Methanobacteriota</taxon>
        <taxon>Stenosarchaea group</taxon>
        <taxon>Methanomicrobia</taxon>
        <taxon>Methanomicrobiales</taxon>
        <taxon>Methanocalculaceae</taxon>
        <taxon>Methanocalculus</taxon>
    </lineage>
</organism>
<evidence type="ECO:0000256" key="2">
    <source>
        <dbReference type="SAM" id="Phobius"/>
    </source>
</evidence>
<evidence type="ECO:0000313" key="4">
    <source>
        <dbReference type="Proteomes" id="UP000730161"/>
    </source>
</evidence>